<dbReference type="RefSeq" id="WP_088473126.1">
    <property type="nucleotide sequence ID" value="NZ_NISJ01000006.1"/>
</dbReference>
<evidence type="ECO:0000313" key="2">
    <source>
        <dbReference type="Proteomes" id="UP000197097"/>
    </source>
</evidence>
<comment type="caution">
    <text evidence="1">The sequence shown here is derived from an EMBL/GenBank/DDBJ whole genome shotgun (WGS) entry which is preliminary data.</text>
</comment>
<dbReference type="Proteomes" id="UP000197097">
    <property type="component" value="Unassembled WGS sequence"/>
</dbReference>
<proteinExistence type="predicted"/>
<organism evidence="1 2">
    <name type="scientific">Sphingopyxis witflariensis</name>
    <dbReference type="NCBI Taxonomy" id="173675"/>
    <lineage>
        <taxon>Bacteria</taxon>
        <taxon>Pseudomonadati</taxon>
        <taxon>Pseudomonadota</taxon>
        <taxon>Alphaproteobacteria</taxon>
        <taxon>Sphingomonadales</taxon>
        <taxon>Sphingomonadaceae</taxon>
        <taxon>Sphingopyxis</taxon>
    </lineage>
</organism>
<keyword evidence="2" id="KW-1185">Reference proteome</keyword>
<dbReference type="Pfam" id="PF06224">
    <property type="entry name" value="AlkZ-like"/>
    <property type="match status" value="1"/>
</dbReference>
<dbReference type="PANTHER" id="PTHR30528">
    <property type="entry name" value="CYTOPLASMIC PROTEIN"/>
    <property type="match status" value="1"/>
</dbReference>
<evidence type="ECO:0000313" key="1">
    <source>
        <dbReference type="EMBL" id="OWQ96382.1"/>
    </source>
</evidence>
<reference evidence="1 2" key="1">
    <citation type="journal article" date="2002" name="Int. J. Syst. Evol. Microbiol.">
        <title>Sphingopyxis witflariensis sp. nov., isolated from activated sludge.</title>
        <authorList>
            <person name="Kampfer P."/>
            <person name="Witzenberger R."/>
            <person name="Denner E.B."/>
            <person name="Busse H.J."/>
            <person name="Neef A."/>
        </authorList>
    </citation>
    <scope>NUCLEOTIDE SEQUENCE [LARGE SCALE GENOMIC DNA]</scope>
    <source>
        <strain evidence="1 2">DSM 14551</strain>
    </source>
</reference>
<dbReference type="InterPro" id="IPR009351">
    <property type="entry name" value="AlkZ-like"/>
</dbReference>
<sequence>MTAGTVRISQADARRLWLRAQRLDENAPFGAGPTAVAAAIQHLGYVQIDTINVIERCHHHILWSRIPKYRNAALEAAQSSEKSAFEYWAHALAYIPTSDYRFFVPAMNAWRIRPHPSFAKVDPDAYAALLARIRDDGPLSLRDIDDQLLEEKQHPWASRKPSKRLLTHGFWVGDLTVSARTGMLKTYELTKRHFGWTERPPAATHDEFSAYLLERALRTQGVASLESATYGDAPAKAAVARLVAERVARNALVPVEIEGLSRANHWAEPAALDELRSLAPARRVHILSPFDPLVIQRKRLSALFGYEHRFEAYVPAAKRVLGYFALPVLVGDRIVAAIDTKMDRRTGSLIIQKWTWTVPETRTLRARIEVALGRFERFQKIA</sequence>
<dbReference type="PANTHER" id="PTHR30528:SF0">
    <property type="entry name" value="CYTOPLASMIC PROTEIN"/>
    <property type="match status" value="1"/>
</dbReference>
<dbReference type="OrthoDB" id="9787207at2"/>
<name>A0A246JTR6_9SPHN</name>
<accession>A0A246JTR6</accession>
<gene>
    <name evidence="1" type="ORF">CDQ91_12860</name>
</gene>
<protein>
    <submittedName>
        <fullName evidence="1">Cytoplasmic protein</fullName>
    </submittedName>
</protein>
<dbReference type="AlphaFoldDB" id="A0A246JTR6"/>
<dbReference type="EMBL" id="NISJ01000006">
    <property type="protein sequence ID" value="OWQ96382.1"/>
    <property type="molecule type" value="Genomic_DNA"/>
</dbReference>